<dbReference type="Pfam" id="PF02606">
    <property type="entry name" value="LpxK"/>
    <property type="match status" value="1"/>
</dbReference>
<keyword evidence="9 13" id="KW-0418">Kinase</keyword>
<keyword evidence="16" id="KW-1185">Reference proteome</keyword>
<dbReference type="Proteomes" id="UP000053586">
    <property type="component" value="Unassembled WGS sequence"/>
</dbReference>
<dbReference type="SUPFAM" id="SSF52540">
    <property type="entry name" value="P-loop containing nucleoside triphosphate hydrolases"/>
    <property type="match status" value="1"/>
</dbReference>
<evidence type="ECO:0000313" key="16">
    <source>
        <dbReference type="Proteomes" id="UP000053586"/>
    </source>
</evidence>
<dbReference type="UniPathway" id="UPA00359">
    <property type="reaction ID" value="UER00482"/>
</dbReference>
<evidence type="ECO:0000256" key="13">
    <source>
        <dbReference type="HAMAP-Rule" id="MF_00409"/>
    </source>
</evidence>
<evidence type="ECO:0000256" key="4">
    <source>
        <dbReference type="ARBA" id="ARBA00016436"/>
    </source>
</evidence>
<proteinExistence type="inferred from homology"/>
<evidence type="ECO:0000256" key="7">
    <source>
        <dbReference type="ARBA" id="ARBA00022679"/>
    </source>
</evidence>
<dbReference type="GO" id="GO:0005524">
    <property type="term" value="F:ATP binding"/>
    <property type="evidence" value="ECO:0007669"/>
    <property type="project" value="UniProtKB-UniRule"/>
</dbReference>
<evidence type="ECO:0000256" key="10">
    <source>
        <dbReference type="ARBA" id="ARBA00022840"/>
    </source>
</evidence>
<keyword evidence="14" id="KW-1133">Transmembrane helix</keyword>
<reference evidence="15 16" key="1">
    <citation type="journal article" date="2012" name="J. Bacteriol.">
        <title>Genome sequence of proteorhodopsin-containing sea ice bacterium Glaciecola punicea ACAM 611T.</title>
        <authorList>
            <person name="Qin Q.-L."/>
            <person name="Xie B.-B."/>
            <person name="Shu Y.-L."/>
            <person name="Rong J.-C."/>
            <person name="Zhao D.-L."/>
            <person name="Zhang X.-Y."/>
            <person name="Chen X.-L."/>
            <person name="Zhou B.-C."/>
            <person name="Zhanga Y.-Z."/>
        </authorList>
    </citation>
    <scope>NUCLEOTIDE SEQUENCE [LARGE SCALE GENOMIC DNA]</scope>
    <source>
        <strain evidence="15 16">ACAM 611</strain>
    </source>
</reference>
<dbReference type="HAMAP" id="MF_00409">
    <property type="entry name" value="LpxK"/>
    <property type="match status" value="1"/>
</dbReference>
<dbReference type="GO" id="GO:0009245">
    <property type="term" value="P:lipid A biosynthetic process"/>
    <property type="evidence" value="ECO:0007669"/>
    <property type="project" value="UniProtKB-UniRule"/>
</dbReference>
<dbReference type="PANTHER" id="PTHR42724">
    <property type="entry name" value="TETRAACYLDISACCHARIDE 4'-KINASE"/>
    <property type="match status" value="1"/>
</dbReference>
<comment type="caution">
    <text evidence="15">The sequence shown here is derived from an EMBL/GenBank/DDBJ whole genome shotgun (WGS) entry which is preliminary data.</text>
</comment>
<keyword evidence="6 13" id="KW-0441">Lipid A biosynthesis</keyword>
<dbReference type="RefSeq" id="WP_006004148.1">
    <property type="nucleotide sequence ID" value="NZ_BAET01000008.1"/>
</dbReference>
<dbReference type="GO" id="GO:0005886">
    <property type="term" value="C:plasma membrane"/>
    <property type="evidence" value="ECO:0007669"/>
    <property type="project" value="TreeGrafter"/>
</dbReference>
<comment type="catalytic activity">
    <reaction evidence="13">
        <text>a lipid A disaccharide + ATP = a lipid IVA + ADP + H(+)</text>
        <dbReference type="Rhea" id="RHEA:67840"/>
        <dbReference type="ChEBI" id="CHEBI:15378"/>
        <dbReference type="ChEBI" id="CHEBI:30616"/>
        <dbReference type="ChEBI" id="CHEBI:176343"/>
        <dbReference type="ChEBI" id="CHEBI:176425"/>
        <dbReference type="ChEBI" id="CHEBI:456216"/>
        <dbReference type="EC" id="2.7.1.130"/>
    </reaction>
</comment>
<keyword evidence="7 13" id="KW-0808">Transferase</keyword>
<dbReference type="EC" id="2.7.1.130" evidence="3 13"/>
<dbReference type="PANTHER" id="PTHR42724:SF1">
    <property type="entry name" value="TETRAACYLDISACCHARIDE 4'-KINASE, MITOCHONDRIAL-RELATED"/>
    <property type="match status" value="1"/>
</dbReference>
<keyword evidence="11 13" id="KW-0443">Lipid metabolism</keyword>
<dbReference type="EMBL" id="BAET01000008">
    <property type="protein sequence ID" value="GAB55224.1"/>
    <property type="molecule type" value="Genomic_DNA"/>
</dbReference>
<organism evidence="15 16">
    <name type="scientific">Glaciecola punicea ACAM 611</name>
    <dbReference type="NCBI Taxonomy" id="1121923"/>
    <lineage>
        <taxon>Bacteria</taxon>
        <taxon>Pseudomonadati</taxon>
        <taxon>Pseudomonadota</taxon>
        <taxon>Gammaproteobacteria</taxon>
        <taxon>Alteromonadales</taxon>
        <taxon>Alteromonadaceae</taxon>
        <taxon>Glaciecola</taxon>
    </lineage>
</organism>
<dbReference type="InterPro" id="IPR027417">
    <property type="entry name" value="P-loop_NTPase"/>
</dbReference>
<evidence type="ECO:0000256" key="5">
    <source>
        <dbReference type="ARBA" id="ARBA00022516"/>
    </source>
</evidence>
<dbReference type="NCBIfam" id="TIGR00682">
    <property type="entry name" value="lpxK"/>
    <property type="match status" value="1"/>
</dbReference>
<name>H5TA97_9ALTE</name>
<evidence type="ECO:0000256" key="8">
    <source>
        <dbReference type="ARBA" id="ARBA00022741"/>
    </source>
</evidence>
<dbReference type="AlphaFoldDB" id="H5TA97"/>
<evidence type="ECO:0000256" key="2">
    <source>
        <dbReference type="ARBA" id="ARBA00004870"/>
    </source>
</evidence>
<dbReference type="OrthoDB" id="9766423at2"/>
<evidence type="ECO:0000256" key="14">
    <source>
        <dbReference type="SAM" id="Phobius"/>
    </source>
</evidence>
<keyword evidence="14" id="KW-0472">Membrane</keyword>
<dbReference type="eggNOG" id="COG1663">
    <property type="taxonomic scope" value="Bacteria"/>
</dbReference>
<evidence type="ECO:0000256" key="6">
    <source>
        <dbReference type="ARBA" id="ARBA00022556"/>
    </source>
</evidence>
<comment type="function">
    <text evidence="1 13">Transfers the gamma-phosphate of ATP to the 4'-position of a tetraacyldisaccharide 1-phosphate intermediate (termed DS-1-P) to form tetraacyldisaccharide 1,4'-bis-phosphate (lipid IVA).</text>
</comment>
<evidence type="ECO:0000256" key="9">
    <source>
        <dbReference type="ARBA" id="ARBA00022777"/>
    </source>
</evidence>
<evidence type="ECO:0000256" key="1">
    <source>
        <dbReference type="ARBA" id="ARBA00002274"/>
    </source>
</evidence>
<comment type="pathway">
    <text evidence="2 13">Glycolipid biosynthesis; lipid IV(A) biosynthesis; lipid IV(A) from (3R)-3-hydroxytetradecanoyl-[acyl-carrier-protein] and UDP-N-acetyl-alpha-D-glucosamine: step 6/6.</text>
</comment>
<dbReference type="STRING" id="56804.BAE46_01990"/>
<dbReference type="GO" id="GO:0009029">
    <property type="term" value="F:lipid-A 4'-kinase activity"/>
    <property type="evidence" value="ECO:0007669"/>
    <property type="project" value="UniProtKB-UniRule"/>
</dbReference>
<feature type="transmembrane region" description="Helical" evidence="14">
    <location>
        <begin position="12"/>
        <end position="29"/>
    </location>
</feature>
<keyword evidence="10 13" id="KW-0067">ATP-binding</keyword>
<dbReference type="InterPro" id="IPR003758">
    <property type="entry name" value="LpxK"/>
</dbReference>
<evidence type="ECO:0000256" key="12">
    <source>
        <dbReference type="ARBA" id="ARBA00029757"/>
    </source>
</evidence>
<evidence type="ECO:0000256" key="3">
    <source>
        <dbReference type="ARBA" id="ARBA00012071"/>
    </source>
</evidence>
<keyword evidence="5 13" id="KW-0444">Lipid biosynthesis</keyword>
<keyword evidence="8 13" id="KW-0547">Nucleotide-binding</keyword>
<sequence>MTTKLISAWYSNAKWVWCLFPLTFVFWLLSSTRRFLFRTGLFASNEASIPVIVVGNIGVGGNGKTPLVLALISTLRNKGYTLAVLSRGYGGSQTNFPCLVDKNDSAALVGDEPALISKRAPCIVVIDPVRARGVKFIEQNTAANVIICDDGLQHYAMKRDVEICVLDKRGVGNGYLLPMGPLREGVWRLKTVDALVHNIGFSAHKKSSKANFDSVMTAFEMRLQPSCWVNVNTQEKKSLAEFAVNVKRAGENTVFTALAGIGDPKRFFDTLENMQLKLDRTISFADHHQFTQDDLPTNGWVLMTEKDAVKCMGFIHKNAWYLRIDATIDDDFYTLIEDRIQAKSQLLVKKRAITPRQ</sequence>
<gene>
    <name evidence="13 15" type="primary">lpxK</name>
    <name evidence="15" type="ORF">GPUN_1093</name>
</gene>
<accession>H5TA97</accession>
<evidence type="ECO:0000256" key="11">
    <source>
        <dbReference type="ARBA" id="ARBA00023098"/>
    </source>
</evidence>
<reference evidence="15 16" key="2">
    <citation type="journal article" date="2017" name="Antonie Van Leeuwenhoek">
        <title>Rhizobium rhizosphaerae sp. nov., a novel species isolated from rice rhizosphere.</title>
        <authorList>
            <person name="Zhao J.J."/>
            <person name="Zhang J."/>
            <person name="Zhang R.J."/>
            <person name="Zhang C.W."/>
            <person name="Yin H.Q."/>
            <person name="Zhang X.X."/>
        </authorList>
    </citation>
    <scope>NUCLEOTIDE SEQUENCE [LARGE SCALE GENOMIC DNA]</scope>
    <source>
        <strain evidence="15 16">ACAM 611</strain>
    </source>
</reference>
<keyword evidence="14" id="KW-0812">Transmembrane</keyword>
<dbReference type="GO" id="GO:0009244">
    <property type="term" value="P:lipopolysaccharide core region biosynthetic process"/>
    <property type="evidence" value="ECO:0007669"/>
    <property type="project" value="TreeGrafter"/>
</dbReference>
<comment type="similarity">
    <text evidence="13">Belongs to the LpxK family.</text>
</comment>
<protein>
    <recommendedName>
        <fullName evidence="4 13">Tetraacyldisaccharide 4'-kinase</fullName>
        <ecNumber evidence="3 13">2.7.1.130</ecNumber>
    </recommendedName>
    <alternativeName>
        <fullName evidence="12 13">Lipid A 4'-kinase</fullName>
    </alternativeName>
</protein>
<evidence type="ECO:0000313" key="15">
    <source>
        <dbReference type="EMBL" id="GAB55224.1"/>
    </source>
</evidence>
<feature type="binding site" evidence="13">
    <location>
        <begin position="58"/>
        <end position="65"/>
    </location>
    <ligand>
        <name>ATP</name>
        <dbReference type="ChEBI" id="CHEBI:30616"/>
    </ligand>
</feature>